<proteinExistence type="predicted"/>
<evidence type="ECO:0000313" key="2">
    <source>
        <dbReference type="Proteomes" id="UP000436088"/>
    </source>
</evidence>
<gene>
    <name evidence="1" type="ORF">F3Y22_tig00111810pilonHSYRG00307</name>
</gene>
<accession>A0A6A2XC52</accession>
<evidence type="ECO:0000313" key="1">
    <source>
        <dbReference type="EMBL" id="KAE8673183.1"/>
    </source>
</evidence>
<reference evidence="1" key="1">
    <citation type="submission" date="2019-09" db="EMBL/GenBank/DDBJ databases">
        <title>Draft genome information of white flower Hibiscus syriacus.</title>
        <authorList>
            <person name="Kim Y.-M."/>
        </authorList>
    </citation>
    <scope>NUCLEOTIDE SEQUENCE [LARGE SCALE GENOMIC DNA]</scope>
    <source>
        <strain evidence="1">YM2019G1</strain>
    </source>
</reference>
<dbReference type="Proteomes" id="UP000436088">
    <property type="component" value="Unassembled WGS sequence"/>
</dbReference>
<organism evidence="1 2">
    <name type="scientific">Hibiscus syriacus</name>
    <name type="common">Rose of Sharon</name>
    <dbReference type="NCBI Taxonomy" id="106335"/>
    <lineage>
        <taxon>Eukaryota</taxon>
        <taxon>Viridiplantae</taxon>
        <taxon>Streptophyta</taxon>
        <taxon>Embryophyta</taxon>
        <taxon>Tracheophyta</taxon>
        <taxon>Spermatophyta</taxon>
        <taxon>Magnoliopsida</taxon>
        <taxon>eudicotyledons</taxon>
        <taxon>Gunneridae</taxon>
        <taxon>Pentapetalae</taxon>
        <taxon>rosids</taxon>
        <taxon>malvids</taxon>
        <taxon>Malvales</taxon>
        <taxon>Malvaceae</taxon>
        <taxon>Malvoideae</taxon>
        <taxon>Hibiscus</taxon>
    </lineage>
</organism>
<dbReference type="PANTHER" id="PTHR11439:SF467">
    <property type="entry name" value="INTEGRASE CATALYTIC DOMAIN-CONTAINING PROTEIN"/>
    <property type="match status" value="1"/>
</dbReference>
<sequence length="131" mass="14793">MKDITYDFVVGSLMYAQVCTRTDIAFVVGMLGKYQNNPGIDQMKATKKVLRYLKWTNDYMLMYKRSDSLEVTGYSNSDFTGCVDSRKSTSGYIFMFSSGAISCGSVKKTLITTSTIEAEFVLYFESTPHRV</sequence>
<dbReference type="EMBL" id="VEPZ02001435">
    <property type="protein sequence ID" value="KAE8673183.1"/>
    <property type="molecule type" value="Genomic_DNA"/>
</dbReference>
<dbReference type="PANTHER" id="PTHR11439">
    <property type="entry name" value="GAG-POL-RELATED RETROTRANSPOSON"/>
    <property type="match status" value="1"/>
</dbReference>
<protein>
    <submittedName>
        <fullName evidence="1">Uncharacterized protein</fullName>
    </submittedName>
</protein>
<comment type="caution">
    <text evidence="1">The sequence shown here is derived from an EMBL/GenBank/DDBJ whole genome shotgun (WGS) entry which is preliminary data.</text>
</comment>
<dbReference type="AlphaFoldDB" id="A0A6A2XC52"/>
<name>A0A6A2XC52_HIBSY</name>
<keyword evidence="2" id="KW-1185">Reference proteome</keyword>
<dbReference type="OrthoDB" id="994562at2759"/>
<dbReference type="CDD" id="cd09272">
    <property type="entry name" value="RNase_HI_RT_Ty1"/>
    <property type="match status" value="1"/>
</dbReference>